<comment type="caution">
    <text evidence="6">The sequence shown here is derived from an EMBL/GenBank/DDBJ whole genome shotgun (WGS) entry which is preliminary data.</text>
</comment>
<dbReference type="EC" id="3.5.4.28" evidence="4"/>
<keyword evidence="3 4" id="KW-0862">Zinc</keyword>
<dbReference type="PANTHER" id="PTHR43794">
    <property type="entry name" value="AMINOHYDROLASE SSNA-RELATED"/>
    <property type="match status" value="1"/>
</dbReference>
<dbReference type="InterPro" id="IPR006680">
    <property type="entry name" value="Amidohydro-rel"/>
</dbReference>
<organism evidence="6 7">
    <name type="scientific">Alkalicoccobacillus gibsonii</name>
    <dbReference type="NCBI Taxonomy" id="79881"/>
    <lineage>
        <taxon>Bacteria</taxon>
        <taxon>Bacillati</taxon>
        <taxon>Bacillota</taxon>
        <taxon>Bacilli</taxon>
        <taxon>Bacillales</taxon>
        <taxon>Bacillaceae</taxon>
        <taxon>Alkalicoccobacillus</taxon>
    </lineage>
</organism>
<evidence type="ECO:0000256" key="2">
    <source>
        <dbReference type="ARBA" id="ARBA00022801"/>
    </source>
</evidence>
<dbReference type="EC" id="3.5.4.31" evidence="4"/>
<dbReference type="HAMAP" id="MF_01281">
    <property type="entry name" value="MTA_SAH_deamin"/>
    <property type="match status" value="1"/>
</dbReference>
<name>A0ABU9VHT9_9BACI</name>
<evidence type="ECO:0000313" key="6">
    <source>
        <dbReference type="EMBL" id="MEN0643477.1"/>
    </source>
</evidence>
<comment type="cofactor">
    <cofactor evidence="4">
        <name>Zn(2+)</name>
        <dbReference type="ChEBI" id="CHEBI:29105"/>
    </cofactor>
    <text evidence="4">Binds 1 zinc ion per subunit.</text>
</comment>
<evidence type="ECO:0000259" key="5">
    <source>
        <dbReference type="Pfam" id="PF01979"/>
    </source>
</evidence>
<dbReference type="Pfam" id="PF01979">
    <property type="entry name" value="Amidohydro_1"/>
    <property type="match status" value="1"/>
</dbReference>
<accession>A0ABU9VHT9</accession>
<feature type="binding site" evidence="4">
    <location>
        <position position="219"/>
    </location>
    <ligand>
        <name>substrate</name>
    </ligand>
</feature>
<proteinExistence type="inferred from homology"/>
<protein>
    <recommendedName>
        <fullName evidence="4">5-methylthioadenosine/S-adenosylhomocysteine deaminase</fullName>
        <shortName evidence="4">MTA/SAH deaminase</shortName>
        <ecNumber evidence="4">3.5.4.28</ecNumber>
        <ecNumber evidence="4">3.5.4.31</ecNumber>
    </recommendedName>
</protein>
<dbReference type="EMBL" id="JBCITK010000001">
    <property type="protein sequence ID" value="MEN0643477.1"/>
    <property type="molecule type" value="Genomic_DNA"/>
</dbReference>
<evidence type="ECO:0000256" key="4">
    <source>
        <dbReference type="HAMAP-Rule" id="MF_01281"/>
    </source>
</evidence>
<reference evidence="6 7" key="1">
    <citation type="submission" date="2024-03" db="EMBL/GenBank/DDBJ databases">
        <title>Bacilli Hybrid Assemblies.</title>
        <authorList>
            <person name="Kovac J."/>
        </authorList>
    </citation>
    <scope>NUCLEOTIDE SEQUENCE [LARGE SCALE GENOMIC DNA]</scope>
    <source>
        <strain evidence="6 7">FSL R7-0666</strain>
    </source>
</reference>
<evidence type="ECO:0000256" key="3">
    <source>
        <dbReference type="ARBA" id="ARBA00022833"/>
    </source>
</evidence>
<dbReference type="Gene3D" id="2.30.40.10">
    <property type="entry name" value="Urease, subunit C, domain 1"/>
    <property type="match status" value="1"/>
</dbReference>
<dbReference type="InterPro" id="IPR011059">
    <property type="entry name" value="Metal-dep_hydrolase_composite"/>
</dbReference>
<dbReference type="SUPFAM" id="SSF51338">
    <property type="entry name" value="Composite domain of metallo-dependent hydrolases"/>
    <property type="match status" value="1"/>
</dbReference>
<evidence type="ECO:0000256" key="1">
    <source>
        <dbReference type="ARBA" id="ARBA00022723"/>
    </source>
</evidence>
<keyword evidence="7" id="KW-1185">Reference proteome</keyword>
<dbReference type="PANTHER" id="PTHR43794:SF11">
    <property type="entry name" value="AMIDOHYDROLASE-RELATED DOMAIN-CONTAINING PROTEIN"/>
    <property type="match status" value="1"/>
</dbReference>
<dbReference type="Proteomes" id="UP001418796">
    <property type="component" value="Unassembled WGS sequence"/>
</dbReference>
<dbReference type="InterPro" id="IPR050287">
    <property type="entry name" value="MTA/SAH_deaminase"/>
</dbReference>
<keyword evidence="2 4" id="KW-0378">Hydrolase</keyword>
<comment type="catalytic activity">
    <reaction evidence="4">
        <text>S-methyl-5'-thioadenosine + H2O + H(+) = S-methyl-5'-thioinosine + NH4(+)</text>
        <dbReference type="Rhea" id="RHEA:25025"/>
        <dbReference type="ChEBI" id="CHEBI:15377"/>
        <dbReference type="ChEBI" id="CHEBI:15378"/>
        <dbReference type="ChEBI" id="CHEBI:17509"/>
        <dbReference type="ChEBI" id="CHEBI:28938"/>
        <dbReference type="ChEBI" id="CHEBI:48595"/>
        <dbReference type="EC" id="3.5.4.31"/>
    </reaction>
</comment>
<feature type="binding site" evidence="4">
    <location>
        <position position="69"/>
    </location>
    <ligand>
        <name>Zn(2+)</name>
        <dbReference type="ChEBI" id="CHEBI:29105"/>
    </ligand>
</feature>
<dbReference type="RefSeq" id="WP_343130391.1">
    <property type="nucleotide sequence ID" value="NZ_JBCITK010000001.1"/>
</dbReference>
<feature type="binding site" evidence="4">
    <location>
        <position position="149"/>
    </location>
    <ligand>
        <name>substrate</name>
    </ligand>
</feature>
<dbReference type="SUPFAM" id="SSF51556">
    <property type="entry name" value="Metallo-dependent hydrolases"/>
    <property type="match status" value="1"/>
</dbReference>
<feature type="binding site" evidence="4">
    <location>
        <position position="189"/>
    </location>
    <ligand>
        <name>substrate</name>
    </ligand>
</feature>
<comment type="similarity">
    <text evidence="4">Belongs to the metallo-dependent hydrolases superfamily. MTA/SAH deaminase family.</text>
</comment>
<feature type="binding site" evidence="4">
    <location>
        <position position="305"/>
    </location>
    <ligand>
        <name>substrate</name>
    </ligand>
</feature>
<dbReference type="InterPro" id="IPR023512">
    <property type="entry name" value="Deaminase_MtaD/DadD"/>
</dbReference>
<dbReference type="CDD" id="cd01298">
    <property type="entry name" value="ATZ_TRZ_like"/>
    <property type="match status" value="1"/>
</dbReference>
<evidence type="ECO:0000313" key="7">
    <source>
        <dbReference type="Proteomes" id="UP001418796"/>
    </source>
</evidence>
<comment type="function">
    <text evidence="4">Catalyzes the deamination of 5-methylthioadenosine and S-adenosyl-L-homocysteine into 5-methylthioinosine and S-inosyl-L-homocysteine, respectively. Is also able to deaminate adenosine.</text>
</comment>
<sequence>MNTLLTNARIATMDESFSIIESGYVFISGKTFKQIGAGAPPQDVLKQADVTTDLKGKWIVPGLYNTHGHAAMTLMRGYEDDLPLDRWLKERIWPFEGKLTKESVAAGRDLAMVEMIKSGTIGFLEMYHLNMDDFASRIEQVGMRAVLTRSVIGLCHREEQDAKLNESADFAARWDGAANNRIHTMLAPHAPYTCPIDYIERIVDRARSLSLPVHMHLAETKKEVDDYHTSFGLHPLDHLVEYNLLDDTSWLFAHAVHLEDSHVSILAKSKASISHNPMSNLKLGSGIAPVMNFIQAGIPVSIGTDGVSANNTLDLWQELRTAVLLQKGMVQKADAISTQQALRMVMREGANALQTGQKGMIKEGEEADFIVVDHTAPHLQPETQLHSHLVYTAVGSDVSDVYVQGHCLMKNRELLTLDEEKIRYEVNNQYQATVQSL</sequence>
<dbReference type="InterPro" id="IPR032466">
    <property type="entry name" value="Metal_Hydrolase"/>
</dbReference>
<keyword evidence="1 4" id="KW-0479">Metal-binding</keyword>
<feature type="domain" description="Amidohydrolase-related" evidence="5">
    <location>
        <begin position="58"/>
        <end position="406"/>
    </location>
</feature>
<dbReference type="Gene3D" id="3.20.20.140">
    <property type="entry name" value="Metal-dependent hydrolases"/>
    <property type="match status" value="1"/>
</dbReference>
<gene>
    <name evidence="4" type="primary">mtaD</name>
    <name evidence="6" type="ORF">MKY91_10000</name>
</gene>
<comment type="catalytic activity">
    <reaction evidence="4">
        <text>S-adenosyl-L-homocysteine + H2O + H(+) = S-inosyl-L-homocysteine + NH4(+)</text>
        <dbReference type="Rhea" id="RHEA:20716"/>
        <dbReference type="ChEBI" id="CHEBI:15377"/>
        <dbReference type="ChEBI" id="CHEBI:15378"/>
        <dbReference type="ChEBI" id="CHEBI:28938"/>
        <dbReference type="ChEBI" id="CHEBI:57856"/>
        <dbReference type="ChEBI" id="CHEBI:57985"/>
        <dbReference type="EC" id="3.5.4.28"/>
    </reaction>
</comment>
<feature type="binding site" evidence="4">
    <location>
        <position position="216"/>
    </location>
    <ligand>
        <name>Zn(2+)</name>
        <dbReference type="ChEBI" id="CHEBI:29105"/>
    </ligand>
</feature>
<feature type="binding site" evidence="4">
    <location>
        <position position="67"/>
    </location>
    <ligand>
        <name>Zn(2+)</name>
        <dbReference type="ChEBI" id="CHEBI:29105"/>
    </ligand>
</feature>
<comment type="caution">
    <text evidence="4">Lacks conserved residue(s) required for the propagation of feature annotation.</text>
</comment>
<feature type="binding site" evidence="4">
    <location>
        <position position="96"/>
    </location>
    <ligand>
        <name>substrate</name>
    </ligand>
</feature>
<feature type="binding site" evidence="4">
    <location>
        <position position="305"/>
    </location>
    <ligand>
        <name>Zn(2+)</name>
        <dbReference type="ChEBI" id="CHEBI:29105"/>
    </ligand>
</feature>